<dbReference type="RefSeq" id="WP_169256824.1">
    <property type="nucleotide sequence ID" value="NZ_WTVN01000023.1"/>
</dbReference>
<organism evidence="2 3">
    <name type="scientific">Aromatoleum toluvorans</name>
    <dbReference type="NCBI Taxonomy" id="92002"/>
    <lineage>
        <taxon>Bacteria</taxon>
        <taxon>Pseudomonadati</taxon>
        <taxon>Pseudomonadota</taxon>
        <taxon>Betaproteobacteria</taxon>
        <taxon>Rhodocyclales</taxon>
        <taxon>Rhodocyclaceae</taxon>
        <taxon>Aromatoleum</taxon>
    </lineage>
</organism>
<keyword evidence="1" id="KW-1133">Transmembrane helix</keyword>
<accession>A0ABX1PZV7</accession>
<gene>
    <name evidence="2" type="ORF">GPA22_14695</name>
</gene>
<dbReference type="EMBL" id="WTVN01000023">
    <property type="protein sequence ID" value="NMG44973.1"/>
    <property type="molecule type" value="Genomic_DNA"/>
</dbReference>
<keyword evidence="1" id="KW-0812">Transmembrane</keyword>
<evidence type="ECO:0000313" key="2">
    <source>
        <dbReference type="EMBL" id="NMG44973.1"/>
    </source>
</evidence>
<dbReference type="Proteomes" id="UP000623795">
    <property type="component" value="Unassembled WGS sequence"/>
</dbReference>
<keyword evidence="3" id="KW-1185">Reference proteome</keyword>
<dbReference type="InterPro" id="IPR025489">
    <property type="entry name" value="DUF4381"/>
</dbReference>
<keyword evidence="1" id="KW-0472">Membrane</keyword>
<evidence type="ECO:0000256" key="1">
    <source>
        <dbReference type="SAM" id="Phobius"/>
    </source>
</evidence>
<evidence type="ECO:0000313" key="3">
    <source>
        <dbReference type="Proteomes" id="UP000623795"/>
    </source>
</evidence>
<dbReference type="Pfam" id="PF14316">
    <property type="entry name" value="DUF4381"/>
    <property type="match status" value="1"/>
</dbReference>
<feature type="transmembrane region" description="Helical" evidence="1">
    <location>
        <begin position="26"/>
        <end position="43"/>
    </location>
</feature>
<sequence>MIPPSIDQLRDIHLPPPPAAWPPAPGWWFLLAAGIAVAAWLAYRHRRGKPLRTALRDLDAVARAHTQTHDAVELARGVCTVLRRYARRRFPDARIAGLSGPAWLDFLDAHGGHGAFVAGAGAVLDTLPYRPATAAPALSQGEAEALLALARRWLRSNAP</sequence>
<proteinExistence type="predicted"/>
<reference evidence="2 3" key="1">
    <citation type="submission" date="2019-12" db="EMBL/GenBank/DDBJ databases">
        <title>Comparative genomics gives insights into the taxonomy of the Azoarcus-Aromatoleum group and reveals separate origins of nif in the plant-associated Azoarcus and non-plant-associated Aromatoleum sub-groups.</title>
        <authorList>
            <person name="Lafos M."/>
            <person name="Maluk M."/>
            <person name="Batista M."/>
            <person name="Junghare M."/>
            <person name="Carmona M."/>
            <person name="Faoro H."/>
            <person name="Cruz L.M."/>
            <person name="Battistoni F."/>
            <person name="De Souza E."/>
            <person name="Pedrosa F."/>
            <person name="Chen W.-M."/>
            <person name="Poole P.S."/>
            <person name="Dixon R.A."/>
            <person name="James E.K."/>
        </authorList>
    </citation>
    <scope>NUCLEOTIDE SEQUENCE [LARGE SCALE GENOMIC DNA]</scope>
    <source>
        <strain evidence="2 3">Td21</strain>
    </source>
</reference>
<comment type="caution">
    <text evidence="2">The sequence shown here is derived from an EMBL/GenBank/DDBJ whole genome shotgun (WGS) entry which is preliminary data.</text>
</comment>
<name>A0ABX1PZV7_9RHOO</name>
<protein>
    <submittedName>
        <fullName evidence="2">DUF4381 family protein</fullName>
    </submittedName>
</protein>